<dbReference type="InterPro" id="IPR036259">
    <property type="entry name" value="MFS_trans_sf"/>
</dbReference>
<sequence>MTAILGSTLLVMAGHFTVYTYIGAMTSEAFPRALTVTLSARGVGVLAGNVAAGHLVDRRSQEWTAVTLLGLPAAGLALLATALTSRRDGVRSGRV</sequence>
<organism evidence="2 3">
    <name type="scientific">Phytomonospora endophytica</name>
    <dbReference type="NCBI Taxonomy" id="714109"/>
    <lineage>
        <taxon>Bacteria</taxon>
        <taxon>Bacillati</taxon>
        <taxon>Actinomycetota</taxon>
        <taxon>Actinomycetes</taxon>
        <taxon>Micromonosporales</taxon>
        <taxon>Micromonosporaceae</taxon>
        <taxon>Phytomonospora</taxon>
    </lineage>
</organism>
<name>A0A841G1T4_9ACTN</name>
<feature type="transmembrane region" description="Helical" evidence="1">
    <location>
        <begin position="63"/>
        <end position="84"/>
    </location>
</feature>
<dbReference type="SUPFAM" id="SSF103473">
    <property type="entry name" value="MFS general substrate transporter"/>
    <property type="match status" value="1"/>
</dbReference>
<dbReference type="EMBL" id="JACHGT010000025">
    <property type="protein sequence ID" value="MBB6039722.1"/>
    <property type="molecule type" value="Genomic_DNA"/>
</dbReference>
<keyword evidence="1" id="KW-1133">Transmembrane helix</keyword>
<gene>
    <name evidence="2" type="ORF">HNR73_007620</name>
</gene>
<protein>
    <submittedName>
        <fullName evidence="2">Putative MFS family arabinose efflux permease</fullName>
    </submittedName>
</protein>
<keyword evidence="3" id="KW-1185">Reference proteome</keyword>
<accession>A0A841G1T4</accession>
<reference evidence="2 3" key="1">
    <citation type="submission" date="2020-08" db="EMBL/GenBank/DDBJ databases">
        <title>Genomic Encyclopedia of Type Strains, Phase IV (KMG-IV): sequencing the most valuable type-strain genomes for metagenomic binning, comparative biology and taxonomic classification.</title>
        <authorList>
            <person name="Goeker M."/>
        </authorList>
    </citation>
    <scope>NUCLEOTIDE SEQUENCE [LARGE SCALE GENOMIC DNA]</scope>
    <source>
        <strain evidence="2 3">YIM 65646</strain>
    </source>
</reference>
<evidence type="ECO:0000256" key="1">
    <source>
        <dbReference type="SAM" id="Phobius"/>
    </source>
</evidence>
<proteinExistence type="predicted"/>
<keyword evidence="1" id="KW-0472">Membrane</keyword>
<keyword evidence="1" id="KW-0812">Transmembrane</keyword>
<dbReference type="RefSeq" id="WP_184792809.1">
    <property type="nucleotide sequence ID" value="NZ_BONT01000101.1"/>
</dbReference>
<dbReference type="AlphaFoldDB" id="A0A841G1T4"/>
<comment type="caution">
    <text evidence="2">The sequence shown here is derived from an EMBL/GenBank/DDBJ whole genome shotgun (WGS) entry which is preliminary data.</text>
</comment>
<dbReference type="Proteomes" id="UP000548476">
    <property type="component" value="Unassembled WGS sequence"/>
</dbReference>
<evidence type="ECO:0000313" key="2">
    <source>
        <dbReference type="EMBL" id="MBB6039722.1"/>
    </source>
</evidence>
<evidence type="ECO:0000313" key="3">
    <source>
        <dbReference type="Proteomes" id="UP000548476"/>
    </source>
</evidence>